<gene>
    <name evidence="1" type="ORF">NMU02_03210</name>
</gene>
<comment type="caution">
    <text evidence="1">The sequence shown here is derived from an EMBL/GenBank/DDBJ whole genome shotgun (WGS) entry which is preliminary data.</text>
</comment>
<dbReference type="Proteomes" id="UP001205603">
    <property type="component" value="Unassembled WGS sequence"/>
</dbReference>
<name>A0ABT1MEN7_9BACT</name>
<evidence type="ECO:0008006" key="3">
    <source>
        <dbReference type="Google" id="ProtNLM"/>
    </source>
</evidence>
<proteinExistence type="predicted"/>
<keyword evidence="2" id="KW-1185">Reference proteome</keyword>
<dbReference type="PROSITE" id="PS51257">
    <property type="entry name" value="PROKAR_LIPOPROTEIN"/>
    <property type="match status" value="1"/>
</dbReference>
<sequence length="279" mass="31942">MKKLLWAVVLSFSIISCGKTDKKAEAQYKKAEALYEQGDYNQAKQQIDSIKVLYPKAFDQIKKGMILMCRVNLKESERNLVYIDSLLPLKKAEVDRLKKDFFLSKDEKYEETGHYVYKSEKNNPVVNRSYVRAQVSEDGIMEIASVYFGPAALHHESMRVEAPDGSYAMTKVVPYDGARNFRFVNDGNTTEVVTYKGEQMIAVAELIYNTPGKIKVSYEGKRPYSFTLDDRSRKMINASYELAMAMKSVKELTREQAINNKGCEILRRQISDLESGKEQ</sequence>
<dbReference type="EMBL" id="JANDHW010000002">
    <property type="protein sequence ID" value="MCP9611100.1"/>
    <property type="molecule type" value="Genomic_DNA"/>
</dbReference>
<dbReference type="RefSeq" id="WP_255025754.1">
    <property type="nucleotide sequence ID" value="NZ_JANDHW010000002.1"/>
</dbReference>
<evidence type="ECO:0000313" key="2">
    <source>
        <dbReference type="Proteomes" id="UP001205603"/>
    </source>
</evidence>
<reference evidence="1 2" key="1">
    <citation type="submission" date="2022-07" db="EMBL/GenBank/DDBJ databases">
        <title>Fecal culturing of patients with breast cancer.</title>
        <authorList>
            <person name="Teng N.M.Y."/>
            <person name="Kiu R."/>
            <person name="Evans R."/>
            <person name="Baker D.J."/>
            <person name="Zenner C."/>
            <person name="Robinson S.D."/>
            <person name="Hall L.J."/>
        </authorList>
    </citation>
    <scope>NUCLEOTIDE SEQUENCE [LARGE SCALE GENOMIC DNA]</scope>
    <source>
        <strain evidence="1 2">LH1063</strain>
    </source>
</reference>
<accession>A0ABT1MEN7</accession>
<protein>
    <recommendedName>
        <fullName evidence="3">Lipoprotein</fullName>
    </recommendedName>
</protein>
<organism evidence="1 2">
    <name type="scientific">Coprobacter tertius</name>
    <dbReference type="NCBI Taxonomy" id="2944915"/>
    <lineage>
        <taxon>Bacteria</taxon>
        <taxon>Pseudomonadati</taxon>
        <taxon>Bacteroidota</taxon>
        <taxon>Bacteroidia</taxon>
        <taxon>Bacteroidales</taxon>
        <taxon>Barnesiellaceae</taxon>
        <taxon>Coprobacter</taxon>
    </lineage>
</organism>
<evidence type="ECO:0000313" key="1">
    <source>
        <dbReference type="EMBL" id="MCP9611100.1"/>
    </source>
</evidence>